<comment type="pathway">
    <text evidence="2 5">Amino-acid biosynthesis; L-arginine biosynthesis; L-arginine from L-ornithine and carbamoyl phosphate: step 3/3.</text>
</comment>
<evidence type="ECO:0000259" key="6">
    <source>
        <dbReference type="Pfam" id="PF00206"/>
    </source>
</evidence>
<dbReference type="Gene3D" id="1.10.40.30">
    <property type="entry name" value="Fumarase/aspartase (C-terminal domain)"/>
    <property type="match status" value="1"/>
</dbReference>
<dbReference type="InterPro" id="IPR000362">
    <property type="entry name" value="Fumarate_lyase_fam"/>
</dbReference>
<comment type="similarity">
    <text evidence="5">Belongs to the lyase 1 family. Argininosuccinate lyase subfamily.</text>
</comment>
<evidence type="ECO:0000256" key="5">
    <source>
        <dbReference type="HAMAP-Rule" id="MF_00006"/>
    </source>
</evidence>
<evidence type="ECO:0000313" key="8">
    <source>
        <dbReference type="Proteomes" id="UP000664795"/>
    </source>
</evidence>
<dbReference type="Proteomes" id="UP000664795">
    <property type="component" value="Unassembled WGS sequence"/>
</dbReference>
<reference evidence="7 8" key="1">
    <citation type="submission" date="2021-03" db="EMBL/GenBank/DDBJ databases">
        <title>Fibrella sp. HMF5036 genome sequencing and assembly.</title>
        <authorList>
            <person name="Kang H."/>
            <person name="Kim H."/>
            <person name="Bae S."/>
            <person name="Joh K."/>
        </authorList>
    </citation>
    <scope>NUCLEOTIDE SEQUENCE [LARGE SCALE GENOMIC DNA]</scope>
    <source>
        <strain evidence="7 8">HMF5036</strain>
    </source>
</reference>
<evidence type="ECO:0000256" key="2">
    <source>
        <dbReference type="ARBA" id="ARBA00004941"/>
    </source>
</evidence>
<dbReference type="PROSITE" id="PS00163">
    <property type="entry name" value="FUMARATE_LYASES"/>
    <property type="match status" value="1"/>
</dbReference>
<keyword evidence="8" id="KW-1185">Reference proteome</keyword>
<dbReference type="InterPro" id="IPR024083">
    <property type="entry name" value="Fumarase/histidase_N"/>
</dbReference>
<feature type="domain" description="Fumarate lyase N-terminal" evidence="6">
    <location>
        <begin position="53"/>
        <end position="311"/>
    </location>
</feature>
<dbReference type="SUPFAM" id="SSF48557">
    <property type="entry name" value="L-aspartase-like"/>
    <property type="match status" value="1"/>
</dbReference>
<dbReference type="PANTHER" id="PTHR43814:SF1">
    <property type="entry name" value="ARGININOSUCCINATE LYASE"/>
    <property type="match status" value="1"/>
</dbReference>
<evidence type="ECO:0000256" key="1">
    <source>
        <dbReference type="ARBA" id="ARBA00000985"/>
    </source>
</evidence>
<keyword evidence="5" id="KW-0963">Cytoplasm</keyword>
<keyword evidence="5" id="KW-0028">Amino-acid biosynthesis</keyword>
<dbReference type="InterPro" id="IPR020557">
    <property type="entry name" value="Fumarate_lyase_CS"/>
</dbReference>
<dbReference type="Gene3D" id="1.10.275.10">
    <property type="entry name" value="Fumarase/aspartase (N-terminal domain)"/>
    <property type="match status" value="1"/>
</dbReference>
<dbReference type="CDD" id="cd01359">
    <property type="entry name" value="Argininosuccinate_lyase"/>
    <property type="match status" value="1"/>
</dbReference>
<dbReference type="GO" id="GO:0042450">
    <property type="term" value="P:L-arginine biosynthetic process via ornithine"/>
    <property type="evidence" value="ECO:0007669"/>
    <property type="project" value="UniProtKB-UniRule"/>
</dbReference>
<dbReference type="PRINTS" id="PR00145">
    <property type="entry name" value="ARGSUCLYASE"/>
</dbReference>
<evidence type="ECO:0000256" key="3">
    <source>
        <dbReference type="ARBA" id="ARBA00012338"/>
    </source>
</evidence>
<dbReference type="Gene3D" id="1.20.200.10">
    <property type="entry name" value="Fumarase/aspartase (Central domain)"/>
    <property type="match status" value="1"/>
</dbReference>
<dbReference type="HAMAP" id="MF_00006">
    <property type="entry name" value="Arg_succ_lyase"/>
    <property type="match status" value="1"/>
</dbReference>
<keyword evidence="5 7" id="KW-0456">Lyase</keyword>
<organism evidence="7 8">
    <name type="scientific">Fibrella aquatilis</name>
    <dbReference type="NCBI Taxonomy" id="2817059"/>
    <lineage>
        <taxon>Bacteria</taxon>
        <taxon>Pseudomonadati</taxon>
        <taxon>Bacteroidota</taxon>
        <taxon>Cytophagia</taxon>
        <taxon>Cytophagales</taxon>
        <taxon>Spirosomataceae</taxon>
        <taxon>Fibrella</taxon>
    </lineage>
</organism>
<evidence type="ECO:0000313" key="7">
    <source>
        <dbReference type="EMBL" id="MBO0930574.1"/>
    </source>
</evidence>
<accession>A0A939G1Z9</accession>
<comment type="subcellular location">
    <subcellularLocation>
        <location evidence="5">Cytoplasm</location>
    </subcellularLocation>
</comment>
<dbReference type="InterPro" id="IPR022761">
    <property type="entry name" value="Fumarate_lyase_N"/>
</dbReference>
<dbReference type="InterPro" id="IPR008948">
    <property type="entry name" value="L-Aspartase-like"/>
</dbReference>
<dbReference type="GO" id="GO:0005829">
    <property type="term" value="C:cytosol"/>
    <property type="evidence" value="ECO:0007669"/>
    <property type="project" value="TreeGrafter"/>
</dbReference>
<dbReference type="GO" id="GO:0004056">
    <property type="term" value="F:argininosuccinate lyase activity"/>
    <property type="evidence" value="ECO:0007669"/>
    <property type="project" value="UniProtKB-UniRule"/>
</dbReference>
<dbReference type="PRINTS" id="PR00149">
    <property type="entry name" value="FUMRATELYASE"/>
</dbReference>
<gene>
    <name evidence="5 7" type="primary">argH</name>
    <name evidence="7" type="ORF">J2I48_06190</name>
</gene>
<comment type="catalytic activity">
    <reaction evidence="1 5">
        <text>2-(N(omega)-L-arginino)succinate = fumarate + L-arginine</text>
        <dbReference type="Rhea" id="RHEA:24020"/>
        <dbReference type="ChEBI" id="CHEBI:29806"/>
        <dbReference type="ChEBI" id="CHEBI:32682"/>
        <dbReference type="ChEBI" id="CHEBI:57472"/>
        <dbReference type="EC" id="4.3.2.1"/>
    </reaction>
</comment>
<comment type="caution">
    <text evidence="7">The sequence shown here is derived from an EMBL/GenBank/DDBJ whole genome shotgun (WGS) entry which is preliminary data.</text>
</comment>
<dbReference type="InterPro" id="IPR009049">
    <property type="entry name" value="Argininosuccinate_lyase"/>
</dbReference>
<evidence type="ECO:0000256" key="4">
    <source>
        <dbReference type="ARBA" id="ARBA00022571"/>
    </source>
</evidence>
<dbReference type="Pfam" id="PF00206">
    <property type="entry name" value="Lyase_1"/>
    <property type="match status" value="1"/>
</dbReference>
<sequence length="456" mass="50605">MRSFTLSLFHSLTRLWQKEGTVVSDEIDRFTVGRDRELDLYLAPFDVLGNLAHAQMLSTIGLLTPAEYELLASELRKLYPQTLSGQFVIEDGVEDVHSQVEMLLTRALGDVGKKIHSGRSRNDQVLVDLKLFTRSRLWEVAGATRRVFDRLIARSEEHKDDLLPGYTHLQIAMPSSFGLWFGAYAEALSDDMLALQTAYRFANRNPLGSGAGYGSSFPLDRTLTTELLGFEGLHVNVVYAQMSRGKTEQTALNALAAVATTMARLAMDICLYNSQNFGFLTLPDGLTTGSSIMPHKKNPDVAELLRGKCNRLKALPMEVTLVMSNLPSGYHRDMQLLKEVLMPAFDDILDCLDIADFMLEHIQVKPNLLDDQKYDLLFSVERVNELVLSGVPFREAYGRVGKEIAEHTYVPPRTLHHTHEGSIGNLMNDVIVAAMNSAMAGFGAEKAIAAEKALVG</sequence>
<name>A0A939G1Z9_9BACT</name>
<dbReference type="EC" id="4.3.2.1" evidence="3 5"/>
<proteinExistence type="inferred from homology"/>
<dbReference type="NCBIfam" id="TIGR00838">
    <property type="entry name" value="argH"/>
    <property type="match status" value="1"/>
</dbReference>
<keyword evidence="4 5" id="KW-0055">Arginine biosynthesis</keyword>
<dbReference type="AlphaFoldDB" id="A0A939G1Z9"/>
<protein>
    <recommendedName>
        <fullName evidence="3 5">Argininosuccinate lyase</fullName>
        <shortName evidence="5">ASAL</shortName>
        <ecNumber evidence="3 5">4.3.2.1</ecNumber>
    </recommendedName>
    <alternativeName>
        <fullName evidence="5">Arginosuccinase</fullName>
    </alternativeName>
</protein>
<dbReference type="EMBL" id="JAFMYU010000003">
    <property type="protein sequence ID" value="MBO0930574.1"/>
    <property type="molecule type" value="Genomic_DNA"/>
</dbReference>
<dbReference type="PANTHER" id="PTHR43814">
    <property type="entry name" value="ARGININOSUCCINATE LYASE"/>
    <property type="match status" value="1"/>
</dbReference>